<organism evidence="4 5">
    <name type="scientific">Caloramator australicus RC3</name>
    <dbReference type="NCBI Taxonomy" id="857293"/>
    <lineage>
        <taxon>Bacteria</taxon>
        <taxon>Bacillati</taxon>
        <taxon>Bacillota</taxon>
        <taxon>Clostridia</taxon>
        <taxon>Eubacteriales</taxon>
        <taxon>Clostridiaceae</taxon>
        <taxon>Caloramator</taxon>
    </lineage>
</organism>
<evidence type="ECO:0000256" key="2">
    <source>
        <dbReference type="SAM" id="Phobius"/>
    </source>
</evidence>
<dbReference type="GO" id="GO:0016020">
    <property type="term" value="C:membrane"/>
    <property type="evidence" value="ECO:0007669"/>
    <property type="project" value="InterPro"/>
</dbReference>
<dbReference type="InterPro" id="IPR000620">
    <property type="entry name" value="EamA_dom"/>
</dbReference>
<reference evidence="4 5" key="1">
    <citation type="journal article" date="2011" name="J. Bacteriol.">
        <title>Draft genome sequence of Caloramator australicus strain RC3T, a thermoanaerobe from the Great Artesian Basin of Australia.</title>
        <authorList>
            <person name="Ogg C.D."/>
            <person name="Patel B.K.C."/>
        </authorList>
    </citation>
    <scope>NUCLEOTIDE SEQUENCE [LARGE SCALE GENOMIC DNA]</scope>
    <source>
        <strain evidence="4 5">RC3</strain>
    </source>
</reference>
<protein>
    <recommendedName>
        <fullName evidence="3">EamA domain-containing protein</fullName>
    </recommendedName>
</protein>
<feature type="transmembrane region" description="Helical" evidence="2">
    <location>
        <begin position="150"/>
        <end position="171"/>
    </location>
</feature>
<keyword evidence="2" id="KW-0472">Membrane</keyword>
<feature type="transmembrane region" description="Helical" evidence="2">
    <location>
        <begin position="242"/>
        <end position="263"/>
    </location>
</feature>
<feature type="transmembrane region" description="Helical" evidence="2">
    <location>
        <begin position="95"/>
        <end position="116"/>
    </location>
</feature>
<evidence type="ECO:0000259" key="3">
    <source>
        <dbReference type="Pfam" id="PF00892"/>
    </source>
</evidence>
<dbReference type="PANTHER" id="PTHR22911">
    <property type="entry name" value="ACYL-MALONYL CONDENSING ENZYME-RELATED"/>
    <property type="match status" value="1"/>
</dbReference>
<proteinExistence type="inferred from homology"/>
<feature type="transmembrane region" description="Helical" evidence="2">
    <location>
        <begin position="123"/>
        <end position="144"/>
    </location>
</feature>
<dbReference type="InterPro" id="IPR037185">
    <property type="entry name" value="EmrE-like"/>
</dbReference>
<dbReference type="STRING" id="857293.CAAU_2269"/>
<dbReference type="AlphaFoldDB" id="I7LKD6"/>
<feature type="transmembrane region" description="Helical" evidence="2">
    <location>
        <begin position="269"/>
        <end position="285"/>
    </location>
</feature>
<keyword evidence="2" id="KW-0812">Transmembrane</keyword>
<dbReference type="Proteomes" id="UP000007652">
    <property type="component" value="Unassembled WGS sequence"/>
</dbReference>
<dbReference type="EMBL" id="CAKP01000115">
    <property type="protein sequence ID" value="CCJ34353.1"/>
    <property type="molecule type" value="Genomic_DNA"/>
</dbReference>
<accession>I7LKD6</accession>
<comment type="similarity">
    <text evidence="1">Belongs to the EamA transporter family.</text>
</comment>
<evidence type="ECO:0000256" key="1">
    <source>
        <dbReference type="ARBA" id="ARBA00007362"/>
    </source>
</evidence>
<feature type="transmembrane region" description="Helical" evidence="2">
    <location>
        <begin position="36"/>
        <end position="54"/>
    </location>
</feature>
<feature type="domain" description="EamA" evidence="3">
    <location>
        <begin position="4"/>
        <end position="139"/>
    </location>
</feature>
<keyword evidence="2" id="KW-1133">Transmembrane helix</keyword>
<keyword evidence="5" id="KW-1185">Reference proteome</keyword>
<feature type="transmembrane region" description="Helical" evidence="2">
    <location>
        <begin position="183"/>
        <end position="204"/>
    </location>
</feature>
<dbReference type="eggNOG" id="COG0697">
    <property type="taxonomic scope" value="Bacteria"/>
</dbReference>
<comment type="caution">
    <text evidence="4">The sequence shown here is derived from an EMBL/GenBank/DDBJ whole genome shotgun (WGS) entry which is preliminary data.</text>
</comment>
<dbReference type="Pfam" id="PF00892">
    <property type="entry name" value="EamA"/>
    <property type="match status" value="2"/>
</dbReference>
<dbReference type="SUPFAM" id="SSF103481">
    <property type="entry name" value="Multidrug resistance efflux transporter EmrE"/>
    <property type="match status" value="2"/>
</dbReference>
<gene>
    <name evidence="4" type="ORF">CAAU_2269</name>
</gene>
<evidence type="ECO:0000313" key="5">
    <source>
        <dbReference type="Proteomes" id="UP000007652"/>
    </source>
</evidence>
<evidence type="ECO:0000313" key="4">
    <source>
        <dbReference type="EMBL" id="CCJ34353.1"/>
    </source>
</evidence>
<feature type="transmembrane region" description="Helical" evidence="2">
    <location>
        <begin position="216"/>
        <end position="235"/>
    </location>
</feature>
<name>I7LKD6_9CLOT</name>
<feature type="transmembrane region" description="Helical" evidence="2">
    <location>
        <begin position="66"/>
        <end position="89"/>
    </location>
</feature>
<dbReference type="PANTHER" id="PTHR22911:SF137">
    <property type="entry name" value="SOLUTE CARRIER FAMILY 35 MEMBER G2-RELATED"/>
    <property type="match status" value="1"/>
</dbReference>
<feature type="domain" description="EamA" evidence="3">
    <location>
        <begin position="152"/>
        <end position="285"/>
    </location>
</feature>
<sequence>MRVKGFLYGILSAIFFGSSGIFIKHGYDKNFSPVDLLMLQYIIAGIILFIYSLIKYKSNIKLTKELYKKLFIQGAIFNTLMTVFFYSSFKYLDVAVATILLYTYPTMVALFSFMFLREKLSKIKIFAIAGTLTGCYLVLNIHNINLNKAIIIGIIFGLLSAVFYAGVNIYAKYIVEDVPEVLVTFYSTTFSLLVLLIFNFPFIFKLSSISFVSVKNAALLAVFCEIIPLTLLYAAIKYVGPVTTSIISTIEIPSAAVLSFIFMGERLNIIQVIGIILVIICVILLKRDE</sequence>